<proteinExistence type="predicted"/>
<dbReference type="Gene3D" id="3.90.79.10">
    <property type="entry name" value="Nucleoside Triphosphate Pyrophosphohydrolase"/>
    <property type="match status" value="1"/>
</dbReference>
<evidence type="ECO:0000256" key="4">
    <source>
        <dbReference type="ARBA" id="ARBA00022490"/>
    </source>
</evidence>
<protein>
    <recommendedName>
        <fullName evidence="10">Uridine diphosphate glucose pyrophosphatase NUDT14</fullName>
        <ecNumber evidence="9">3.6.1.45</ecNumber>
    </recommendedName>
    <alternativeName>
        <fullName evidence="11">Nucleoside diphosphate-linked moiety X motif 14</fullName>
    </alternativeName>
</protein>
<sequence>MHTSLVPTKESTGAASVRWTSLIGGGLNGWGCCEIYTNCCCCTSVGVSLLIARGVRLSRRSGRAMVMPQLSHDNEQFYPHGLKSISKEHNPGGIMEKTLQRLGQIDIIPPPGPSRFVSPQTVMYHLDGKQRRWDMVKAHSSVGIVLYHAEEDALLVVRQFRPAVYASRWMEAQAEGKGPPPLSVGFTYELTAGIVDKSKSLAEIAKEEVLEEVGYDVKVEDMRPVTVYVSSTGISGSKHHMFYAAVSESMRSNGGGGVQDSGEAIEVLALPLAHADAFERDESIPKSAGLLFGLMWLRNQKRADTL</sequence>
<comment type="subcellular location">
    <subcellularLocation>
        <location evidence="2">Cytoplasm</location>
    </subcellularLocation>
</comment>
<dbReference type="PROSITE" id="PS51462">
    <property type="entry name" value="NUDIX"/>
    <property type="match status" value="1"/>
</dbReference>
<dbReference type="EMBL" id="CAUYUE010000007">
    <property type="protein sequence ID" value="CAK0782453.1"/>
    <property type="molecule type" value="Genomic_DNA"/>
</dbReference>
<reference evidence="13 14" key="1">
    <citation type="submission" date="2023-10" db="EMBL/GenBank/DDBJ databases">
        <authorList>
            <person name="Maclean D."/>
            <person name="Macfadyen A."/>
        </authorList>
    </citation>
    <scope>NUCLEOTIDE SEQUENCE [LARGE SCALE GENOMIC DNA]</scope>
</reference>
<keyword evidence="14" id="KW-1185">Reference proteome</keyword>
<comment type="subunit">
    <text evidence="3">Homodimer.</text>
</comment>
<dbReference type="GO" id="GO:0046872">
    <property type="term" value="F:metal ion binding"/>
    <property type="evidence" value="ECO:0007669"/>
    <property type="project" value="InterPro"/>
</dbReference>
<accession>A0AAV1I7J8</accession>
<dbReference type="NCBIfam" id="TIGR00052">
    <property type="entry name" value="nudix-type nucleoside diphosphatase, YffH/AdpP family"/>
    <property type="match status" value="1"/>
</dbReference>
<evidence type="ECO:0000313" key="14">
    <source>
        <dbReference type="Proteomes" id="UP001314263"/>
    </source>
</evidence>
<dbReference type="InterPro" id="IPR004385">
    <property type="entry name" value="NDP_pyrophosphatase"/>
</dbReference>
<comment type="function">
    <text evidence="8">Hydrolyzes UDP-glucose to glucose 1-phosphate and UMP and ADP-ribose to ribose 5-phosphate and AMP. The physiological substrate is probably UDP-glucose. Poor activity on other substrates such as ADP-glucose, CDP-glucose, GDP-glucose and GDP-mannose.</text>
</comment>
<evidence type="ECO:0000256" key="1">
    <source>
        <dbReference type="ARBA" id="ARBA00001946"/>
    </source>
</evidence>
<dbReference type="Proteomes" id="UP001314263">
    <property type="component" value="Unassembled WGS sequence"/>
</dbReference>
<evidence type="ECO:0000256" key="3">
    <source>
        <dbReference type="ARBA" id="ARBA00011738"/>
    </source>
</evidence>
<dbReference type="InterPro" id="IPR000086">
    <property type="entry name" value="NUDIX_hydrolase_dom"/>
</dbReference>
<dbReference type="InterPro" id="IPR015797">
    <property type="entry name" value="NUDIX_hydrolase-like_dom_sf"/>
</dbReference>
<keyword evidence="5" id="KW-0378">Hydrolase</keyword>
<evidence type="ECO:0000256" key="2">
    <source>
        <dbReference type="ARBA" id="ARBA00004496"/>
    </source>
</evidence>
<dbReference type="GO" id="GO:0005737">
    <property type="term" value="C:cytoplasm"/>
    <property type="evidence" value="ECO:0007669"/>
    <property type="project" value="UniProtKB-SubCell"/>
</dbReference>
<dbReference type="CDD" id="cd18887">
    <property type="entry name" value="NUDIX_UGPPase_Nudt14"/>
    <property type="match status" value="1"/>
</dbReference>
<dbReference type="PANTHER" id="PTHR11839:SF15">
    <property type="entry name" value="URIDINE DIPHOSPHATE GLUCOSE PYROPHOSPHATASE NUDT14"/>
    <property type="match status" value="1"/>
</dbReference>
<dbReference type="GO" id="GO:0008768">
    <property type="term" value="F:UDP-sugar diphosphatase activity"/>
    <property type="evidence" value="ECO:0007669"/>
    <property type="project" value="UniProtKB-EC"/>
</dbReference>
<dbReference type="SUPFAM" id="SSF55811">
    <property type="entry name" value="Nudix"/>
    <property type="match status" value="1"/>
</dbReference>
<comment type="catalytic activity">
    <reaction evidence="7">
        <text>UDP-sugar + H2O = UMP + alpha-D-aldose 1-phosphate.</text>
        <dbReference type="EC" id="3.6.1.45"/>
    </reaction>
</comment>
<dbReference type="FunFam" id="3.90.79.10:FF:000035">
    <property type="entry name" value="Uridine diphosphate glucose pyrophosphatase"/>
    <property type="match status" value="1"/>
</dbReference>
<evidence type="ECO:0000256" key="6">
    <source>
        <dbReference type="ARBA" id="ARBA00022842"/>
    </source>
</evidence>
<evidence type="ECO:0000256" key="11">
    <source>
        <dbReference type="ARBA" id="ARBA00080475"/>
    </source>
</evidence>
<name>A0AAV1I7J8_9CHLO</name>
<evidence type="ECO:0000259" key="12">
    <source>
        <dbReference type="PROSITE" id="PS51462"/>
    </source>
</evidence>
<evidence type="ECO:0000256" key="7">
    <source>
        <dbReference type="ARBA" id="ARBA00051086"/>
    </source>
</evidence>
<organism evidence="13 14">
    <name type="scientific">Coccomyxa viridis</name>
    <dbReference type="NCBI Taxonomy" id="1274662"/>
    <lineage>
        <taxon>Eukaryota</taxon>
        <taxon>Viridiplantae</taxon>
        <taxon>Chlorophyta</taxon>
        <taxon>core chlorophytes</taxon>
        <taxon>Trebouxiophyceae</taxon>
        <taxon>Trebouxiophyceae incertae sedis</taxon>
        <taxon>Coccomyxaceae</taxon>
        <taxon>Coccomyxa</taxon>
    </lineage>
</organism>
<evidence type="ECO:0000256" key="5">
    <source>
        <dbReference type="ARBA" id="ARBA00022801"/>
    </source>
</evidence>
<dbReference type="AlphaFoldDB" id="A0AAV1I7J8"/>
<dbReference type="EC" id="3.6.1.45" evidence="9"/>
<evidence type="ECO:0000256" key="9">
    <source>
        <dbReference type="ARBA" id="ARBA00066480"/>
    </source>
</evidence>
<dbReference type="GO" id="GO:0006753">
    <property type="term" value="P:nucleoside phosphate metabolic process"/>
    <property type="evidence" value="ECO:0007669"/>
    <property type="project" value="TreeGrafter"/>
</dbReference>
<keyword evidence="4" id="KW-0963">Cytoplasm</keyword>
<keyword evidence="6" id="KW-0460">Magnesium</keyword>
<comment type="caution">
    <text evidence="13">The sequence shown here is derived from an EMBL/GenBank/DDBJ whole genome shotgun (WGS) entry which is preliminary data.</text>
</comment>
<comment type="cofactor">
    <cofactor evidence="1">
        <name>Mg(2+)</name>
        <dbReference type="ChEBI" id="CHEBI:18420"/>
    </cofactor>
</comment>
<dbReference type="GO" id="GO:0019693">
    <property type="term" value="P:ribose phosphate metabolic process"/>
    <property type="evidence" value="ECO:0007669"/>
    <property type="project" value="TreeGrafter"/>
</dbReference>
<feature type="domain" description="Nudix hydrolase" evidence="12">
    <location>
        <begin position="137"/>
        <end position="292"/>
    </location>
</feature>
<evidence type="ECO:0000256" key="8">
    <source>
        <dbReference type="ARBA" id="ARBA00054674"/>
    </source>
</evidence>
<evidence type="ECO:0000256" key="10">
    <source>
        <dbReference type="ARBA" id="ARBA00071467"/>
    </source>
</evidence>
<gene>
    <name evidence="13" type="ORF">CVIRNUC_005695</name>
</gene>
<evidence type="ECO:0000313" key="13">
    <source>
        <dbReference type="EMBL" id="CAK0782453.1"/>
    </source>
</evidence>
<dbReference type="PANTHER" id="PTHR11839">
    <property type="entry name" value="UDP/ADP-SUGAR PYROPHOSPHATASE"/>
    <property type="match status" value="1"/>
</dbReference>